<evidence type="ECO:0000256" key="1">
    <source>
        <dbReference type="SAM" id="Phobius"/>
    </source>
</evidence>
<dbReference type="GeneID" id="43597142"/>
<keyword evidence="1" id="KW-0472">Membrane</keyword>
<dbReference type="EMBL" id="NPIC01000002">
    <property type="protein sequence ID" value="RDL39953.1"/>
    <property type="molecule type" value="Genomic_DNA"/>
</dbReference>
<sequence length="83" mass="9178">MAPSPRTMLSRQRTPLLIGTFIAGSSIFIGLKWRAVMQRSEAAKKATSKPANYSVDTGRSGQFAFASNRSLQYKFITILRTHG</sequence>
<keyword evidence="1" id="KW-0812">Transmembrane</keyword>
<keyword evidence="3" id="KW-1185">Reference proteome</keyword>
<name>A0A370TWQ0_9HELO</name>
<keyword evidence="1" id="KW-1133">Transmembrane helix</keyword>
<dbReference type="AlphaFoldDB" id="A0A370TWQ0"/>
<feature type="transmembrane region" description="Helical" evidence="1">
    <location>
        <begin position="16"/>
        <end position="35"/>
    </location>
</feature>
<reference evidence="2 3" key="1">
    <citation type="journal article" date="2018" name="IMA Fungus">
        <title>IMA Genome-F 9: Draft genome sequence of Annulohypoxylon stygium, Aspergillus mulundensis, Berkeleyomyces basicola (syn. Thielaviopsis basicola), Ceratocystis smalleyi, two Cercospora beticola strains, Coleophoma cylindrospora, Fusarium fracticaudum, Phialophora cf. hyalina, and Morchella septimelata.</title>
        <authorList>
            <person name="Wingfield B.D."/>
            <person name="Bills G.F."/>
            <person name="Dong Y."/>
            <person name="Huang W."/>
            <person name="Nel W.J."/>
            <person name="Swalarsk-Parry B.S."/>
            <person name="Vaghefi N."/>
            <person name="Wilken P.M."/>
            <person name="An Z."/>
            <person name="de Beer Z.W."/>
            <person name="De Vos L."/>
            <person name="Chen L."/>
            <person name="Duong T.A."/>
            <person name="Gao Y."/>
            <person name="Hammerbacher A."/>
            <person name="Kikkert J.R."/>
            <person name="Li Y."/>
            <person name="Li H."/>
            <person name="Li K."/>
            <person name="Li Q."/>
            <person name="Liu X."/>
            <person name="Ma X."/>
            <person name="Naidoo K."/>
            <person name="Pethybridge S.J."/>
            <person name="Sun J."/>
            <person name="Steenkamp E.T."/>
            <person name="van der Nest M.A."/>
            <person name="van Wyk S."/>
            <person name="Wingfield M.J."/>
            <person name="Xiong C."/>
            <person name="Yue Q."/>
            <person name="Zhang X."/>
        </authorList>
    </citation>
    <scope>NUCLEOTIDE SEQUENCE [LARGE SCALE GENOMIC DNA]</scope>
    <source>
        <strain evidence="2 3">BP 5553</strain>
    </source>
</reference>
<comment type="caution">
    <text evidence="2">The sequence shown here is derived from an EMBL/GenBank/DDBJ whole genome shotgun (WGS) entry which is preliminary data.</text>
</comment>
<accession>A0A370TWQ0</accession>
<evidence type="ECO:0000313" key="3">
    <source>
        <dbReference type="Proteomes" id="UP000254866"/>
    </source>
</evidence>
<organism evidence="2 3">
    <name type="scientific">Venustampulla echinocandica</name>
    <dbReference type="NCBI Taxonomy" id="2656787"/>
    <lineage>
        <taxon>Eukaryota</taxon>
        <taxon>Fungi</taxon>
        <taxon>Dikarya</taxon>
        <taxon>Ascomycota</taxon>
        <taxon>Pezizomycotina</taxon>
        <taxon>Leotiomycetes</taxon>
        <taxon>Helotiales</taxon>
        <taxon>Pleuroascaceae</taxon>
        <taxon>Venustampulla</taxon>
    </lineage>
</organism>
<protein>
    <submittedName>
        <fullName evidence="2">Uncharacterized protein</fullName>
    </submittedName>
</protein>
<gene>
    <name evidence="2" type="ORF">BP5553_04293</name>
</gene>
<dbReference type="OrthoDB" id="3562691at2759"/>
<proteinExistence type="predicted"/>
<dbReference type="RefSeq" id="XP_031872609.1">
    <property type="nucleotide sequence ID" value="XM_032012916.1"/>
</dbReference>
<evidence type="ECO:0000313" key="2">
    <source>
        <dbReference type="EMBL" id="RDL39953.1"/>
    </source>
</evidence>
<dbReference type="Proteomes" id="UP000254866">
    <property type="component" value="Unassembled WGS sequence"/>
</dbReference>